<dbReference type="AlphaFoldDB" id="A0AAE3T887"/>
<dbReference type="InterPro" id="IPR057326">
    <property type="entry name" value="KR_dom"/>
</dbReference>
<dbReference type="PANTHER" id="PTHR43639">
    <property type="entry name" value="OXIDOREDUCTASE, SHORT-CHAIN DEHYDROGENASE/REDUCTASE FAMILY (AFU_ORTHOLOGUE AFUA_5G02870)"/>
    <property type="match status" value="1"/>
</dbReference>
<evidence type="ECO:0000313" key="4">
    <source>
        <dbReference type="EMBL" id="MDF0599829.1"/>
    </source>
</evidence>
<name>A0AAE3T887_9RHOB</name>
<evidence type="ECO:0000256" key="2">
    <source>
        <dbReference type="ARBA" id="ARBA00023002"/>
    </source>
</evidence>
<comment type="similarity">
    <text evidence="1">Belongs to the short-chain dehydrogenases/reductases (SDR) family.</text>
</comment>
<dbReference type="EMBL" id="JARGYC010000006">
    <property type="protein sequence ID" value="MDF0599829.1"/>
    <property type="molecule type" value="Genomic_DNA"/>
</dbReference>
<dbReference type="Gene3D" id="3.40.50.720">
    <property type="entry name" value="NAD(P)-binding Rossmann-like Domain"/>
    <property type="match status" value="1"/>
</dbReference>
<dbReference type="InterPro" id="IPR020904">
    <property type="entry name" value="Sc_DH/Rdtase_CS"/>
</dbReference>
<dbReference type="Proteomes" id="UP001220964">
    <property type="component" value="Unassembled WGS sequence"/>
</dbReference>
<dbReference type="PANTHER" id="PTHR43639:SF1">
    <property type="entry name" value="SHORT-CHAIN DEHYDROGENASE_REDUCTASE FAMILY PROTEIN"/>
    <property type="match status" value="1"/>
</dbReference>
<dbReference type="InterPro" id="IPR036291">
    <property type="entry name" value="NAD(P)-bd_dom_sf"/>
</dbReference>
<dbReference type="PRINTS" id="PR00080">
    <property type="entry name" value="SDRFAMILY"/>
</dbReference>
<protein>
    <submittedName>
        <fullName evidence="4">SDR family NAD(P)-dependent oxidoreductase</fullName>
    </submittedName>
</protein>
<dbReference type="PROSITE" id="PS00061">
    <property type="entry name" value="ADH_SHORT"/>
    <property type="match status" value="1"/>
</dbReference>
<organism evidence="4 5">
    <name type="scientific">Psychromarinibacter sediminicola</name>
    <dbReference type="NCBI Taxonomy" id="3033385"/>
    <lineage>
        <taxon>Bacteria</taxon>
        <taxon>Pseudomonadati</taxon>
        <taxon>Pseudomonadota</taxon>
        <taxon>Alphaproteobacteria</taxon>
        <taxon>Rhodobacterales</taxon>
        <taxon>Paracoccaceae</taxon>
        <taxon>Psychromarinibacter</taxon>
    </lineage>
</organism>
<dbReference type="RefSeq" id="WP_275565971.1">
    <property type="nucleotide sequence ID" value="NZ_JARGYC010000006.1"/>
</dbReference>
<gene>
    <name evidence="4" type="ORF">P1J78_03695</name>
</gene>
<dbReference type="Pfam" id="PF13561">
    <property type="entry name" value="adh_short_C2"/>
    <property type="match status" value="1"/>
</dbReference>
<evidence type="ECO:0000256" key="1">
    <source>
        <dbReference type="ARBA" id="ARBA00006484"/>
    </source>
</evidence>
<evidence type="ECO:0000259" key="3">
    <source>
        <dbReference type="SMART" id="SM00822"/>
    </source>
</evidence>
<dbReference type="InterPro" id="IPR002347">
    <property type="entry name" value="SDR_fam"/>
</dbReference>
<dbReference type="SUPFAM" id="SSF51735">
    <property type="entry name" value="NAD(P)-binding Rossmann-fold domains"/>
    <property type="match status" value="1"/>
</dbReference>
<reference evidence="4" key="1">
    <citation type="submission" date="2023-03" db="EMBL/GenBank/DDBJ databases">
        <title>Multiphase analysis and comparison of six strains from genera Psychromarinibacter, Lutimaribacter, and Maritimibacter, including a novel species: Psychromarinibacter sediminicola sp. nov.</title>
        <authorList>
            <person name="Wang Y.-H."/>
            <person name="Ye M.-Q."/>
            <person name="Du Z.-J."/>
        </authorList>
    </citation>
    <scope>NUCLEOTIDE SEQUENCE</scope>
    <source>
        <strain evidence="4">C21-152</strain>
    </source>
</reference>
<feature type="domain" description="Ketoreductase" evidence="3">
    <location>
        <begin position="6"/>
        <end position="181"/>
    </location>
</feature>
<keyword evidence="2" id="KW-0560">Oxidoreductase</keyword>
<dbReference type="GO" id="GO:0016491">
    <property type="term" value="F:oxidoreductase activity"/>
    <property type="evidence" value="ECO:0007669"/>
    <property type="project" value="UniProtKB-KW"/>
</dbReference>
<accession>A0AAE3T887</accession>
<dbReference type="FunFam" id="3.40.50.720:FF:000084">
    <property type="entry name" value="Short-chain dehydrogenase reductase"/>
    <property type="match status" value="1"/>
</dbReference>
<comment type="caution">
    <text evidence="4">The sequence shown here is derived from an EMBL/GenBank/DDBJ whole genome shotgun (WGS) entry which is preliminary data.</text>
</comment>
<keyword evidence="5" id="KW-1185">Reference proteome</keyword>
<proteinExistence type="inferred from homology"/>
<dbReference type="SMART" id="SM00822">
    <property type="entry name" value="PKS_KR"/>
    <property type="match status" value="1"/>
</dbReference>
<evidence type="ECO:0000313" key="5">
    <source>
        <dbReference type="Proteomes" id="UP001220964"/>
    </source>
</evidence>
<dbReference type="PRINTS" id="PR00081">
    <property type="entry name" value="GDHRDH"/>
</dbReference>
<sequence length="263" mass="27579">MRLPGKRAIITGSSRGIGAGIAQELVAEGARVVINTHDPAEMPAAEALTARLDAAAGAGTAHAIRADISVPDQAERLIRTGADRLGGLDILIHNAGVESTVAAMDLDLAEWDRVMNTNLRGGFVCARAAARRMVADGRGGVILFTSSIHESVSRLGLTHYAVSKAGLRMLGKALALEWAEHGIRVLGIAPGAIETDANAAEIAAFGKHRFEDWIPLSRLGRAADVAKVAAFLVSDDAGYITGTTLEIDGGYVLNLVRYDPRKG</sequence>